<reference evidence="1" key="1">
    <citation type="submission" date="2021-06" db="EMBL/GenBank/DDBJ databases">
        <authorList>
            <person name="Kallberg Y."/>
            <person name="Tangrot J."/>
            <person name="Rosling A."/>
        </authorList>
    </citation>
    <scope>NUCLEOTIDE SEQUENCE</scope>
    <source>
        <strain evidence="1">MA461A</strain>
    </source>
</reference>
<dbReference type="Proteomes" id="UP000789920">
    <property type="component" value="Unassembled WGS sequence"/>
</dbReference>
<keyword evidence="2" id="KW-1185">Reference proteome</keyword>
<protein>
    <submittedName>
        <fullName evidence="1">5414_t:CDS:1</fullName>
    </submittedName>
</protein>
<evidence type="ECO:0000313" key="2">
    <source>
        <dbReference type="Proteomes" id="UP000789920"/>
    </source>
</evidence>
<name>A0ACA9SL00_9GLOM</name>
<evidence type="ECO:0000313" key="1">
    <source>
        <dbReference type="EMBL" id="CAG8842918.1"/>
    </source>
</evidence>
<proteinExistence type="predicted"/>
<comment type="caution">
    <text evidence="1">The sequence shown here is derived from an EMBL/GenBank/DDBJ whole genome shotgun (WGS) entry which is preliminary data.</text>
</comment>
<dbReference type="EMBL" id="CAJVQC010136224">
    <property type="protein sequence ID" value="CAG8842918.1"/>
    <property type="molecule type" value="Genomic_DNA"/>
</dbReference>
<accession>A0ACA9SL00</accession>
<organism evidence="1 2">
    <name type="scientific">Racocetra persica</name>
    <dbReference type="NCBI Taxonomy" id="160502"/>
    <lineage>
        <taxon>Eukaryota</taxon>
        <taxon>Fungi</taxon>
        <taxon>Fungi incertae sedis</taxon>
        <taxon>Mucoromycota</taxon>
        <taxon>Glomeromycotina</taxon>
        <taxon>Glomeromycetes</taxon>
        <taxon>Diversisporales</taxon>
        <taxon>Gigasporaceae</taxon>
        <taxon>Racocetra</taxon>
    </lineage>
</organism>
<sequence>GMKKLKSLDIGNTDLNEVNVDKLPNSLETIDCSIKERPNCKLTAITSQFEEYK</sequence>
<feature type="non-terminal residue" evidence="1">
    <location>
        <position position="1"/>
    </location>
</feature>
<gene>
    <name evidence="1" type="ORF">RPERSI_LOCUS32535</name>
</gene>